<keyword evidence="4" id="KW-1185">Reference proteome</keyword>
<protein>
    <submittedName>
        <fullName evidence="3">Acyl dehydratase</fullName>
    </submittedName>
</protein>
<dbReference type="Proteomes" id="UP000287519">
    <property type="component" value="Unassembled WGS sequence"/>
</dbReference>
<dbReference type="AlphaFoldDB" id="A0A402CC71"/>
<proteinExistence type="inferred from homology"/>
<reference evidence="3 4" key="1">
    <citation type="submission" date="2018-11" db="EMBL/GenBank/DDBJ databases">
        <title>Microbial catabolism of amino acid.</title>
        <authorList>
            <person name="Hibi M."/>
            <person name="Ogawa J."/>
        </authorList>
    </citation>
    <scope>NUCLEOTIDE SEQUENCE [LARGE SCALE GENOMIC DNA]</scope>
    <source>
        <strain evidence="3 4">C31-06</strain>
    </source>
</reference>
<name>A0A402CC71_RHOWR</name>
<feature type="domain" description="MaoC-like" evidence="2">
    <location>
        <begin position="30"/>
        <end position="137"/>
    </location>
</feature>
<dbReference type="CDD" id="cd03450">
    <property type="entry name" value="NodN"/>
    <property type="match status" value="1"/>
</dbReference>
<dbReference type="InterPro" id="IPR002539">
    <property type="entry name" value="MaoC-like_dom"/>
</dbReference>
<dbReference type="InterPro" id="IPR029069">
    <property type="entry name" value="HotDog_dom_sf"/>
</dbReference>
<dbReference type="PANTHER" id="PTHR42993">
    <property type="entry name" value="MAOC-LIKE DEHYDRATASE DOMAIN-CONTAINING PROTEIN"/>
    <property type="match status" value="1"/>
</dbReference>
<dbReference type="Pfam" id="PF01575">
    <property type="entry name" value="MaoC_dehydratas"/>
    <property type="match status" value="1"/>
</dbReference>
<dbReference type="EMBL" id="BHYM01000042">
    <property type="protein sequence ID" value="GCE41199.1"/>
    <property type="molecule type" value="Genomic_DNA"/>
</dbReference>
<accession>A0A402CC71</accession>
<sequence>MPDRRFLWCAWSPWLHAAMLKLNGIDELVARVGTDLGTTDWYDVTQDRITAFAHDTEDFERIHLDPERGREAGFGGSIAHGMYTLSLGPRFLYEVFEMNGHSLGLNYGFDTVRFLNPVPVGSRIRMTARLQDARPIDGGYRFTIRQTFQIEGHDKPACVADAVVAYFH</sequence>
<dbReference type="SUPFAM" id="SSF54637">
    <property type="entry name" value="Thioesterase/thiol ester dehydrase-isomerase"/>
    <property type="match status" value="1"/>
</dbReference>
<evidence type="ECO:0000259" key="2">
    <source>
        <dbReference type="Pfam" id="PF01575"/>
    </source>
</evidence>
<dbReference type="InterPro" id="IPR039375">
    <property type="entry name" value="NodN-like"/>
</dbReference>
<dbReference type="PANTHER" id="PTHR42993:SF1">
    <property type="entry name" value="MAOC-LIKE DEHYDRATASE DOMAIN-CONTAINING PROTEIN"/>
    <property type="match status" value="1"/>
</dbReference>
<organism evidence="3 4">
    <name type="scientific">Rhodococcus wratislaviensis</name>
    <name type="common">Tsukamurella wratislaviensis</name>
    <dbReference type="NCBI Taxonomy" id="44752"/>
    <lineage>
        <taxon>Bacteria</taxon>
        <taxon>Bacillati</taxon>
        <taxon>Actinomycetota</taxon>
        <taxon>Actinomycetes</taxon>
        <taxon>Mycobacteriales</taxon>
        <taxon>Nocardiaceae</taxon>
        <taxon>Rhodococcus</taxon>
    </lineage>
</organism>
<gene>
    <name evidence="3" type="ORF">Rhow_004858</name>
</gene>
<evidence type="ECO:0000313" key="3">
    <source>
        <dbReference type="EMBL" id="GCE41199.1"/>
    </source>
</evidence>
<evidence type="ECO:0000313" key="4">
    <source>
        <dbReference type="Proteomes" id="UP000287519"/>
    </source>
</evidence>
<dbReference type="Gene3D" id="3.10.129.10">
    <property type="entry name" value="Hotdog Thioesterase"/>
    <property type="match status" value="1"/>
</dbReference>
<comment type="similarity">
    <text evidence="1">Belongs to the enoyl-CoA hydratase/isomerase family.</text>
</comment>
<evidence type="ECO:0000256" key="1">
    <source>
        <dbReference type="ARBA" id="ARBA00005254"/>
    </source>
</evidence>
<comment type="caution">
    <text evidence="3">The sequence shown here is derived from an EMBL/GenBank/DDBJ whole genome shotgun (WGS) entry which is preliminary data.</text>
</comment>